<gene>
    <name evidence="5" type="ORF">EHS13_08250</name>
</gene>
<keyword evidence="5" id="KW-0378">Hydrolase</keyword>
<name>A0A6B8RFZ7_9BACL</name>
<dbReference type="PANTHER" id="PTHR19288">
    <property type="entry name" value="4-NITROPHENYLPHOSPHATASE-RELATED"/>
    <property type="match status" value="1"/>
</dbReference>
<protein>
    <recommendedName>
        <fullName evidence="1">Acid sugar phosphatase</fullName>
        <ecNumber evidence="1">3.1.3.-</ecNumber>
    </recommendedName>
</protein>
<dbReference type="GO" id="GO:0046872">
    <property type="term" value="F:metal ion binding"/>
    <property type="evidence" value="ECO:0007669"/>
    <property type="project" value="UniProtKB-KW"/>
</dbReference>
<dbReference type="PANTHER" id="PTHR19288:SF46">
    <property type="entry name" value="HALOACID DEHALOGENASE-LIKE HYDROLASE DOMAIN-CONTAINING PROTEIN 2"/>
    <property type="match status" value="1"/>
</dbReference>
<dbReference type="GO" id="GO:0016791">
    <property type="term" value="F:phosphatase activity"/>
    <property type="evidence" value="ECO:0007669"/>
    <property type="project" value="TreeGrafter"/>
</dbReference>
<feature type="binding site" evidence="3">
    <location>
        <position position="183"/>
    </location>
    <ligand>
        <name>substrate</name>
    </ligand>
</feature>
<dbReference type="GO" id="GO:0005737">
    <property type="term" value="C:cytoplasm"/>
    <property type="evidence" value="ECO:0007669"/>
    <property type="project" value="TreeGrafter"/>
</dbReference>
<proteinExistence type="inferred from homology"/>
<comment type="similarity">
    <text evidence="1">Belongs to the HAD-like hydrolase superfamily. NagD family.</text>
</comment>
<feature type="active site" description="Nucleophile" evidence="2">
    <location>
        <position position="7"/>
    </location>
</feature>
<dbReference type="KEGG" id="ppsc:EHS13_08250"/>
<dbReference type="SUPFAM" id="SSF56784">
    <property type="entry name" value="HAD-like"/>
    <property type="match status" value="1"/>
</dbReference>
<keyword evidence="1 4" id="KW-0460">Magnesium</keyword>
<organism evidence="5 6">
    <name type="scientific">Paenibacillus psychroresistens</name>
    <dbReference type="NCBI Taxonomy" id="1778678"/>
    <lineage>
        <taxon>Bacteria</taxon>
        <taxon>Bacillati</taxon>
        <taxon>Bacillota</taxon>
        <taxon>Bacilli</taxon>
        <taxon>Bacillales</taxon>
        <taxon>Paenibacillaceae</taxon>
        <taxon>Paenibacillus</taxon>
    </lineage>
</organism>
<dbReference type="Gene3D" id="3.40.50.1000">
    <property type="entry name" value="HAD superfamily/HAD-like"/>
    <property type="match status" value="2"/>
</dbReference>
<dbReference type="InterPro" id="IPR023214">
    <property type="entry name" value="HAD_sf"/>
</dbReference>
<keyword evidence="1 4" id="KW-0479">Metal-binding</keyword>
<feature type="binding site" evidence="4">
    <location>
        <position position="7"/>
    </location>
    <ligand>
        <name>Mg(2+)</name>
        <dbReference type="ChEBI" id="CHEBI:18420"/>
    </ligand>
</feature>
<dbReference type="InterPro" id="IPR006357">
    <property type="entry name" value="HAD-SF_hydro_IIA"/>
</dbReference>
<dbReference type="AlphaFoldDB" id="A0A6B8RFZ7"/>
<evidence type="ECO:0000313" key="5">
    <source>
        <dbReference type="EMBL" id="QGQ94867.1"/>
    </source>
</evidence>
<dbReference type="InterPro" id="IPR036412">
    <property type="entry name" value="HAD-like_sf"/>
</dbReference>
<accession>A0A6B8RFZ7</accession>
<dbReference type="Proteomes" id="UP000426246">
    <property type="component" value="Chromosome"/>
</dbReference>
<dbReference type="NCBIfam" id="TIGR01460">
    <property type="entry name" value="HAD-SF-IIA"/>
    <property type="match status" value="1"/>
</dbReference>
<dbReference type="EC" id="3.1.3.-" evidence="1"/>
<feature type="binding site" evidence="4">
    <location>
        <position position="9"/>
    </location>
    <ligand>
        <name>Mg(2+)</name>
        <dbReference type="ChEBI" id="CHEBI:18420"/>
    </ligand>
</feature>
<sequence>MIGFLIDLDGTLYSGHNPIPEAYEFISLLKQKKLPFLLLTNNSSRLPQEVAAHLLEVTGIEVTVDEIFTSAQAATLYIADQQQHASVYCIGEQGLLSTLEVAGFTLTNNSASTQPDFVVQGIDRQFTYEKLERAVQYIAAGAISINTNPDHLLPSSGRPHPGSGSLAAAIATASQVQPIVIGKPSSIIMNYAIERLGLPAADIWVVGDNVHTDINGGKLVGCPTALVLTGLATLHNVQQQIDSSQIQPDLVCTNLKMLAEKLRIY</sequence>
<reference evidence="6" key="1">
    <citation type="submission" date="2018-11" db="EMBL/GenBank/DDBJ databases">
        <title>Complete genome sequence of Paenibacillus sp. ML311-T8.</title>
        <authorList>
            <person name="Nam Y.-D."/>
            <person name="Kang J."/>
            <person name="Chung W.-H."/>
            <person name="Park Y.S."/>
        </authorList>
    </citation>
    <scope>NUCLEOTIDE SEQUENCE [LARGE SCALE GENOMIC DNA]</scope>
    <source>
        <strain evidence="6">ML311-T8</strain>
    </source>
</reference>
<dbReference type="Pfam" id="PF13344">
    <property type="entry name" value="Hydrolase_6"/>
    <property type="match status" value="1"/>
</dbReference>
<keyword evidence="6" id="KW-1185">Reference proteome</keyword>
<dbReference type="EMBL" id="CP034235">
    <property type="protein sequence ID" value="QGQ94867.1"/>
    <property type="molecule type" value="Genomic_DNA"/>
</dbReference>
<dbReference type="PIRSF" id="PIRSF000915">
    <property type="entry name" value="PGP-type_phosphatase"/>
    <property type="match status" value="1"/>
</dbReference>
<dbReference type="OrthoDB" id="9810449at2"/>
<feature type="active site" description="Proton donor" evidence="2">
    <location>
        <position position="9"/>
    </location>
</feature>
<evidence type="ECO:0000256" key="3">
    <source>
        <dbReference type="PIRSR" id="PIRSR000915-2"/>
    </source>
</evidence>
<dbReference type="Pfam" id="PF13242">
    <property type="entry name" value="Hydrolase_like"/>
    <property type="match status" value="1"/>
</dbReference>
<dbReference type="RefSeq" id="WP_155699876.1">
    <property type="nucleotide sequence ID" value="NZ_CP034235.1"/>
</dbReference>
<comment type="cofactor">
    <cofactor evidence="4">
        <name>Mg(2+)</name>
        <dbReference type="ChEBI" id="CHEBI:18420"/>
    </cofactor>
    <text evidence="4">Divalent metal ions. Mg(2+) is the most effective.</text>
</comment>
<comment type="function">
    <text evidence="1">Catalyzes the dephosphorylation of 2-6 carbon acid sugars in vitro.</text>
</comment>
<feature type="binding site" evidence="4">
    <location>
        <position position="208"/>
    </location>
    <ligand>
        <name>Mg(2+)</name>
        <dbReference type="ChEBI" id="CHEBI:18420"/>
    </ligand>
</feature>
<evidence type="ECO:0000313" key="6">
    <source>
        <dbReference type="Proteomes" id="UP000426246"/>
    </source>
</evidence>
<evidence type="ECO:0000256" key="2">
    <source>
        <dbReference type="PIRSR" id="PIRSR000915-1"/>
    </source>
</evidence>
<evidence type="ECO:0000256" key="4">
    <source>
        <dbReference type="PIRSR" id="PIRSR000915-3"/>
    </source>
</evidence>
<evidence type="ECO:0000256" key="1">
    <source>
        <dbReference type="PIRNR" id="PIRNR000915"/>
    </source>
</evidence>